<reference evidence="1" key="1">
    <citation type="submission" date="2022-08" db="EMBL/GenBank/DDBJ databases">
        <authorList>
            <person name="Gutierrez-Valencia J."/>
        </authorList>
    </citation>
    <scope>NUCLEOTIDE SEQUENCE</scope>
</reference>
<dbReference type="Proteomes" id="UP001154282">
    <property type="component" value="Unassembled WGS sequence"/>
</dbReference>
<evidence type="ECO:0000313" key="2">
    <source>
        <dbReference type="Proteomes" id="UP001154282"/>
    </source>
</evidence>
<evidence type="ECO:0008006" key="3">
    <source>
        <dbReference type="Google" id="ProtNLM"/>
    </source>
</evidence>
<proteinExistence type="predicted"/>
<gene>
    <name evidence="1" type="ORF">LITE_LOCUS39384</name>
</gene>
<organism evidence="1 2">
    <name type="scientific">Linum tenue</name>
    <dbReference type="NCBI Taxonomy" id="586396"/>
    <lineage>
        <taxon>Eukaryota</taxon>
        <taxon>Viridiplantae</taxon>
        <taxon>Streptophyta</taxon>
        <taxon>Embryophyta</taxon>
        <taxon>Tracheophyta</taxon>
        <taxon>Spermatophyta</taxon>
        <taxon>Magnoliopsida</taxon>
        <taxon>eudicotyledons</taxon>
        <taxon>Gunneridae</taxon>
        <taxon>Pentapetalae</taxon>
        <taxon>rosids</taxon>
        <taxon>fabids</taxon>
        <taxon>Malpighiales</taxon>
        <taxon>Linaceae</taxon>
        <taxon>Linum</taxon>
    </lineage>
</organism>
<evidence type="ECO:0000313" key="1">
    <source>
        <dbReference type="EMBL" id="CAI0472786.1"/>
    </source>
</evidence>
<keyword evidence="2" id="KW-1185">Reference proteome</keyword>
<comment type="caution">
    <text evidence="1">The sequence shown here is derived from an EMBL/GenBank/DDBJ whole genome shotgun (WGS) entry which is preliminary data.</text>
</comment>
<protein>
    <recommendedName>
        <fullName evidence="3">Ubiquitinyl hydrolase 1</fullName>
    </recommendedName>
</protein>
<dbReference type="EMBL" id="CAMGYJ010000009">
    <property type="protein sequence ID" value="CAI0472786.1"/>
    <property type="molecule type" value="Genomic_DNA"/>
</dbReference>
<name>A0AAV0PPD4_9ROSI</name>
<dbReference type="AlphaFoldDB" id="A0AAV0PPD4"/>
<sequence length="63" mass="7073">MSRTPPSLLTMWFQRKDVIDMECCAYTPLIAFVDGLHYAAITDINSSSQNGYIKLVTYAAARL</sequence>
<accession>A0AAV0PPD4</accession>